<evidence type="ECO:0000256" key="1">
    <source>
        <dbReference type="ARBA" id="ARBA00022729"/>
    </source>
</evidence>
<comment type="caution">
    <text evidence="4">The sequence shown here is derived from an EMBL/GenBank/DDBJ whole genome shotgun (WGS) entry which is preliminary data.</text>
</comment>
<dbReference type="SUPFAM" id="SSF53850">
    <property type="entry name" value="Periplasmic binding protein-like II"/>
    <property type="match status" value="1"/>
</dbReference>
<evidence type="ECO:0000313" key="5">
    <source>
        <dbReference type="Proteomes" id="UP000248724"/>
    </source>
</evidence>
<dbReference type="RefSeq" id="WP_337310232.1">
    <property type="nucleotide sequence ID" value="NZ_JAEKNS010000058.1"/>
</dbReference>
<evidence type="ECO:0000313" key="4">
    <source>
        <dbReference type="EMBL" id="PZR79310.1"/>
    </source>
</evidence>
<dbReference type="EMBL" id="QHBU01000212">
    <property type="protein sequence ID" value="PZR79310.1"/>
    <property type="molecule type" value="Genomic_DNA"/>
</dbReference>
<proteinExistence type="predicted"/>
<reference evidence="4" key="2">
    <citation type="submission" date="2018-05" db="EMBL/GenBank/DDBJ databases">
        <authorList>
            <person name="Ferrari B."/>
        </authorList>
    </citation>
    <scope>NUCLEOTIDE SEQUENCE</scope>
    <source>
        <strain evidence="4">RRmetagenome_bin12</strain>
    </source>
</reference>
<accession>A0A2W5Z297</accession>
<evidence type="ECO:0000313" key="3">
    <source>
        <dbReference type="EMBL" id="MBJ7594226.1"/>
    </source>
</evidence>
<dbReference type="PROSITE" id="PS51257">
    <property type="entry name" value="PROKAR_LIPOPROTEIN"/>
    <property type="match status" value="1"/>
</dbReference>
<dbReference type="Proteomes" id="UP000248724">
    <property type="component" value="Unassembled WGS sequence"/>
</dbReference>
<evidence type="ECO:0000256" key="2">
    <source>
        <dbReference type="SAM" id="SignalP"/>
    </source>
</evidence>
<keyword evidence="1 2" id="KW-0732">Signal</keyword>
<dbReference type="AlphaFoldDB" id="A0A2W5Z297"/>
<dbReference type="PANTHER" id="PTHR30222:SF18">
    <property type="entry name" value="BIFUNCTIONAL POLYHYDROXYBUTYRATE SYNTHASE _ ABC TRANSPORTER PERIPLASMIC BINDING PROTEIN-RELATED"/>
    <property type="match status" value="1"/>
</dbReference>
<dbReference type="InterPro" id="IPR006059">
    <property type="entry name" value="SBP"/>
</dbReference>
<organism evidence="4 5">
    <name type="scientific">Candidatus Aeolococcus gillhamiae</name>
    <dbReference type="NCBI Taxonomy" id="3127015"/>
    <lineage>
        <taxon>Bacteria</taxon>
        <taxon>Bacillati</taxon>
        <taxon>Candidatus Dormiibacterota</taxon>
        <taxon>Candidatus Dormibacteria</taxon>
        <taxon>Candidatus Aeolococcales</taxon>
        <taxon>Candidatus Aeolococcaceae</taxon>
        <taxon>Candidatus Aeolococcus</taxon>
    </lineage>
</organism>
<dbReference type="CDD" id="cd13588">
    <property type="entry name" value="PBP2_polyamine_1"/>
    <property type="match status" value="1"/>
</dbReference>
<accession>A0A934K141</accession>
<protein>
    <submittedName>
        <fullName evidence="3 4">ABC transporter substrate-binding protein</fullName>
    </submittedName>
</protein>
<feature type="signal peptide" evidence="2">
    <location>
        <begin position="1"/>
        <end position="27"/>
    </location>
</feature>
<dbReference type="Pfam" id="PF13416">
    <property type="entry name" value="SBP_bac_8"/>
    <property type="match status" value="1"/>
</dbReference>
<dbReference type="Gene3D" id="3.40.190.10">
    <property type="entry name" value="Periplasmic binding protein-like II"/>
    <property type="match status" value="2"/>
</dbReference>
<name>A0A2W5Z297_9BACT</name>
<reference evidence="4 5" key="1">
    <citation type="journal article" date="2017" name="Nature">
        <title>Atmospheric trace gases support primary production in Antarctic desert surface soil.</title>
        <authorList>
            <person name="Ji M."/>
            <person name="Greening C."/>
            <person name="Vanwonterghem I."/>
            <person name="Carere C.R."/>
            <person name="Bay S.K."/>
            <person name="Steen J.A."/>
            <person name="Montgomery K."/>
            <person name="Lines T."/>
            <person name="Beardall J."/>
            <person name="van Dorst J."/>
            <person name="Snape I."/>
            <person name="Stott M.B."/>
            <person name="Hugenholtz P."/>
            <person name="Ferrari B.C."/>
        </authorList>
    </citation>
    <scope>NUCLEOTIDE SEQUENCE [LARGE SCALE GENOMIC DNA]</scope>
    <source>
        <strain evidence="4">RRmetagenome_bin12</strain>
    </source>
</reference>
<sequence length="394" mass="42144">MTRRAGPSVIAALSVALIAACGGGGGAATTPANTGPASIGKGEGALSIIVWAGYAENGSNDKTVDWVTPFQQQTGCVTNAKIAGTSDEMVSLMQTGQYDGVSASGNATLRLMVGGTAAPVNTKLLTNYADINPALKDQPYNTYQGVHYGAPHGWGANLLMYRSDKVQPAPTSWGAVFDPSSPYKGHVTAYDDPIYIADAALYLKSTRPDLHITDPYELNDAQFQATVALLKQQRTVIGQYWSDYTKAQSAFANGDTVIGTTWQVIANLLLADKNPTPVHAIVPKEGSTGWSDTWMVSASAKHPNCMYMWMNWITSPSVQSQVAQWFGEAPANLKACPVIGQTDATFCQTYHVDDTAYLHGLSLWKVPLSDCGDSRGKVCKGYQDWLSAWTDIKG</sequence>
<evidence type="ECO:0000313" key="6">
    <source>
        <dbReference type="Proteomes" id="UP000606991"/>
    </source>
</evidence>
<dbReference type="EMBL" id="JAEKNS010000058">
    <property type="protein sequence ID" value="MBJ7594226.1"/>
    <property type="molecule type" value="Genomic_DNA"/>
</dbReference>
<reference evidence="3 6" key="3">
    <citation type="submission" date="2020-10" db="EMBL/GenBank/DDBJ databases">
        <title>Ca. Dormibacterota MAGs.</title>
        <authorList>
            <person name="Montgomery K."/>
        </authorList>
    </citation>
    <scope>NUCLEOTIDE SEQUENCE [LARGE SCALE GENOMIC DNA]</scope>
    <source>
        <strain evidence="3">SC8812_S17_18</strain>
    </source>
</reference>
<dbReference type="Proteomes" id="UP000606991">
    <property type="component" value="Unassembled WGS sequence"/>
</dbReference>
<feature type="chain" id="PRO_5015956966" evidence="2">
    <location>
        <begin position="28"/>
        <end position="394"/>
    </location>
</feature>
<dbReference type="PANTHER" id="PTHR30222">
    <property type="entry name" value="SPERMIDINE/PUTRESCINE-BINDING PERIPLASMIC PROTEIN"/>
    <property type="match status" value="1"/>
</dbReference>
<gene>
    <name evidence="4" type="ORF">DLM65_11145</name>
    <name evidence="3" type="ORF">JF886_05065</name>
</gene>